<feature type="signal peptide" evidence="2">
    <location>
        <begin position="1"/>
        <end position="20"/>
    </location>
</feature>
<reference evidence="3 4" key="1">
    <citation type="submission" date="2019-02" db="EMBL/GenBank/DDBJ databases">
        <title>Deep-cultivation of Planctomycetes and their phenomic and genomic characterization uncovers novel biology.</title>
        <authorList>
            <person name="Wiegand S."/>
            <person name="Jogler M."/>
            <person name="Boedeker C."/>
            <person name="Pinto D."/>
            <person name="Vollmers J."/>
            <person name="Rivas-Marin E."/>
            <person name="Kohn T."/>
            <person name="Peeters S.H."/>
            <person name="Heuer A."/>
            <person name="Rast P."/>
            <person name="Oberbeckmann S."/>
            <person name="Bunk B."/>
            <person name="Jeske O."/>
            <person name="Meyerdierks A."/>
            <person name="Storesund J.E."/>
            <person name="Kallscheuer N."/>
            <person name="Luecker S."/>
            <person name="Lage O.M."/>
            <person name="Pohl T."/>
            <person name="Merkel B.J."/>
            <person name="Hornburger P."/>
            <person name="Mueller R.-W."/>
            <person name="Bruemmer F."/>
            <person name="Labrenz M."/>
            <person name="Spormann A.M."/>
            <person name="Op Den Camp H."/>
            <person name="Overmann J."/>
            <person name="Amann R."/>
            <person name="Jetten M.S.M."/>
            <person name="Mascher T."/>
            <person name="Medema M.H."/>
            <person name="Devos D.P."/>
            <person name="Kaster A.-K."/>
            <person name="Ovreas L."/>
            <person name="Rohde M."/>
            <person name="Galperin M.Y."/>
            <person name="Jogler C."/>
        </authorList>
    </citation>
    <scope>NUCLEOTIDE SEQUENCE [LARGE SCALE GENOMIC DNA]</scope>
    <source>
        <strain evidence="3 4">Pan54</strain>
    </source>
</reference>
<evidence type="ECO:0000313" key="4">
    <source>
        <dbReference type="Proteomes" id="UP000316095"/>
    </source>
</evidence>
<keyword evidence="2" id="KW-0732">Signal</keyword>
<evidence type="ECO:0000256" key="1">
    <source>
        <dbReference type="SAM" id="MobiDB-lite"/>
    </source>
</evidence>
<organism evidence="3 4">
    <name type="scientific">Rubinisphaera italica</name>
    <dbReference type="NCBI Taxonomy" id="2527969"/>
    <lineage>
        <taxon>Bacteria</taxon>
        <taxon>Pseudomonadati</taxon>
        <taxon>Planctomycetota</taxon>
        <taxon>Planctomycetia</taxon>
        <taxon>Planctomycetales</taxon>
        <taxon>Planctomycetaceae</taxon>
        <taxon>Rubinisphaera</taxon>
    </lineage>
</organism>
<dbReference type="RefSeq" id="WP_146503377.1">
    <property type="nucleotide sequence ID" value="NZ_SJPG01000001.1"/>
</dbReference>
<dbReference type="Proteomes" id="UP000316095">
    <property type="component" value="Unassembled WGS sequence"/>
</dbReference>
<accession>A0A5C5XGV4</accession>
<evidence type="ECO:0000313" key="3">
    <source>
        <dbReference type="EMBL" id="TWT61375.1"/>
    </source>
</evidence>
<feature type="region of interest" description="Disordered" evidence="1">
    <location>
        <begin position="314"/>
        <end position="337"/>
    </location>
</feature>
<proteinExistence type="predicted"/>
<name>A0A5C5XGV4_9PLAN</name>
<dbReference type="EMBL" id="SJPG01000001">
    <property type="protein sequence ID" value="TWT61375.1"/>
    <property type="molecule type" value="Genomic_DNA"/>
</dbReference>
<sequence precursor="true">MIRICLTLVVLFGCVSSARADKTAAVYATFLPNDANSVSVVHMDRILSSQLAHKEDWTDKQNQLFSEGHIGLPPWLKTFVLASLVHPAVPEEVWAAAIMDIPEDMTIQQVASKTNASMITLADKPAFQTSTGAYVVELPDHKLAGYRPGHRQDAAAWIRSLGSGTNSLSPYLMKAAASEEHVVMSIELIDMFDVDFLKTHLEQDKRFASQQGLIPRLLPLLSSLQGVTLKISINDQINSEVTIDFGDEVGPSAAIVKTLFITALDDTGASIEEFSKATITPAGNSVTLTCSLSDQSLQRILSLIVPPRVPEQKLFASSETPEQTAEESAAKQKEDEQKATQRYVNAVSGMVEDLQRASANLDNYTKTIAWHETYAKKIEQLSTRNVPKEVVDMGLDIAAKFRTLTRSLRGQQVQIGAENKSVVYDYKVSPGYINANIWGGAGYSAPTVNWTSNLQEVREKQAAAVIAGQSSRDKIWAEIDDSLTKMKKIAIQ</sequence>
<dbReference type="OrthoDB" id="258179at2"/>
<feature type="chain" id="PRO_5022823107" evidence="2">
    <location>
        <begin position="21"/>
        <end position="492"/>
    </location>
</feature>
<feature type="compositionally biased region" description="Basic and acidic residues" evidence="1">
    <location>
        <begin position="328"/>
        <end position="337"/>
    </location>
</feature>
<protein>
    <submittedName>
        <fullName evidence="3">Uncharacterized protein</fullName>
    </submittedName>
</protein>
<evidence type="ECO:0000256" key="2">
    <source>
        <dbReference type="SAM" id="SignalP"/>
    </source>
</evidence>
<gene>
    <name evidence="3" type="ORF">Pan54_21110</name>
</gene>
<dbReference type="AlphaFoldDB" id="A0A5C5XGV4"/>
<comment type="caution">
    <text evidence="3">The sequence shown here is derived from an EMBL/GenBank/DDBJ whole genome shotgun (WGS) entry which is preliminary data.</text>
</comment>
<keyword evidence="4" id="KW-1185">Reference proteome</keyword>